<sequence length="60" mass="6715">MVPGPTLRGISRHRWGRRRPARYHGPVRFVRAGADPAITGEPFRKNRPVRASVEPDDSGP</sequence>
<dbReference type="STRING" id="378753.KRH_11220"/>
<evidence type="ECO:0000313" key="2">
    <source>
        <dbReference type="EMBL" id="BAG29469.1"/>
    </source>
</evidence>
<gene>
    <name evidence="2" type="ordered locus">KRH_11220</name>
</gene>
<feature type="region of interest" description="Disordered" evidence="1">
    <location>
        <begin position="36"/>
        <end position="60"/>
    </location>
</feature>
<protein>
    <submittedName>
        <fullName evidence="2">Uncharacterized protein</fullName>
    </submittedName>
</protein>
<keyword evidence="3" id="KW-1185">Reference proteome</keyword>
<dbReference type="AlphaFoldDB" id="B2GGC9"/>
<dbReference type="KEGG" id="krh:KRH_11220"/>
<dbReference type="Proteomes" id="UP000008838">
    <property type="component" value="Chromosome"/>
</dbReference>
<reference evidence="2 3" key="1">
    <citation type="journal article" date="2008" name="J. Bacteriol.">
        <title>Complete genome sequence of the soil actinomycete Kocuria rhizophila.</title>
        <authorList>
            <person name="Takarada H."/>
            <person name="Sekine M."/>
            <person name="Kosugi H."/>
            <person name="Matsuo Y."/>
            <person name="Fujisawa T."/>
            <person name="Omata S."/>
            <person name="Kishi E."/>
            <person name="Shimizu A."/>
            <person name="Tsukatani N."/>
            <person name="Tanikawa S."/>
            <person name="Fujita N."/>
            <person name="Harayama S."/>
        </authorList>
    </citation>
    <scope>NUCLEOTIDE SEQUENCE [LARGE SCALE GENOMIC DNA]</scope>
    <source>
        <strain evidence="3">ATCC 9341 / DSM 348 / NBRC 103217 / DC2201</strain>
    </source>
</reference>
<organism evidence="2 3">
    <name type="scientific">Kocuria rhizophila (strain ATCC 9341 / DSM 348 / NBRC 103217 / DC2201)</name>
    <dbReference type="NCBI Taxonomy" id="378753"/>
    <lineage>
        <taxon>Bacteria</taxon>
        <taxon>Bacillati</taxon>
        <taxon>Actinomycetota</taxon>
        <taxon>Actinomycetes</taxon>
        <taxon>Micrococcales</taxon>
        <taxon>Micrococcaceae</taxon>
        <taxon>Kocuria</taxon>
    </lineage>
</organism>
<proteinExistence type="predicted"/>
<evidence type="ECO:0000256" key="1">
    <source>
        <dbReference type="SAM" id="MobiDB-lite"/>
    </source>
</evidence>
<dbReference type="HOGENOM" id="CLU_2935517_0_0_11"/>
<dbReference type="EMBL" id="AP009152">
    <property type="protein sequence ID" value="BAG29469.1"/>
    <property type="molecule type" value="Genomic_DNA"/>
</dbReference>
<accession>B2GGC9</accession>
<evidence type="ECO:0000313" key="3">
    <source>
        <dbReference type="Proteomes" id="UP000008838"/>
    </source>
</evidence>
<name>B2GGC9_KOCRD</name>